<accession>A0A090MW52</accession>
<dbReference type="Proteomes" id="UP000035682">
    <property type="component" value="Unplaced"/>
</dbReference>
<evidence type="ECO:0000256" key="1">
    <source>
        <dbReference type="SAM" id="MobiDB-lite"/>
    </source>
</evidence>
<dbReference type="STRING" id="34506.A0A090MW52"/>
<dbReference type="AlphaFoldDB" id="A0A090MW52"/>
<dbReference type="WBParaSite" id="SRAE_1000170000.1">
    <property type="protein sequence ID" value="SRAE_1000170000.1"/>
    <property type="gene ID" value="WBGene00258308"/>
</dbReference>
<dbReference type="WormBase" id="SRAE_1000170000">
    <property type="protein sequence ID" value="SRP01631"/>
    <property type="gene ID" value="WBGene00258308"/>
</dbReference>
<dbReference type="GeneID" id="36375803"/>
<sequence>MTRIEVLIILLFITKSYSWFLCPPSNGCGPAPVTSPCCNQQIPTLPQPCCNQRPPLTNNCNGCSSSNNYPQAQVYQPRPYIQPQQLYQIPQSFNQQPQYPIQSNQLPSQFIPQQQYNVVPANGGYPQKDSYITPNPCYQIGRHRCCNQKLQFEMENFLTDYQNTGAKSNFNITFETIVSLGDFETKSYYDGHQICKFERRGKIYMAYETPFENPEDMNSALEKDLGYPVDRPRSSNINSPASNLVHDRGNFEFGTSETSNKGGFQVTDIGVSSHSQRK</sequence>
<name>A0A090MW52_STRRB</name>
<evidence type="ECO:0000313" key="4">
    <source>
        <dbReference type="Proteomes" id="UP000035682"/>
    </source>
</evidence>
<feature type="signal peptide" evidence="2">
    <location>
        <begin position="1"/>
        <end position="18"/>
    </location>
</feature>
<evidence type="ECO:0000313" key="3">
    <source>
        <dbReference type="EMBL" id="CEF63438.1"/>
    </source>
</evidence>
<feature type="region of interest" description="Disordered" evidence="1">
    <location>
        <begin position="255"/>
        <end position="278"/>
    </location>
</feature>
<keyword evidence="2" id="KW-0732">Signal</keyword>
<evidence type="ECO:0000313" key="5">
    <source>
        <dbReference type="WBParaSite" id="SRAE_1000170000.1"/>
    </source>
</evidence>
<dbReference type="RefSeq" id="XP_024502640.1">
    <property type="nucleotide sequence ID" value="XM_024648687.1"/>
</dbReference>
<protein>
    <submittedName>
        <fullName evidence="5">Ground-like domain-containing protein</fullName>
    </submittedName>
</protein>
<dbReference type="OrthoDB" id="5831900at2759"/>
<reference evidence="5" key="2">
    <citation type="submission" date="2020-12" db="UniProtKB">
        <authorList>
            <consortium name="WormBaseParasite"/>
        </authorList>
    </citation>
    <scope>IDENTIFICATION</scope>
</reference>
<dbReference type="CTD" id="36375803"/>
<dbReference type="EMBL" id="LN609528">
    <property type="protein sequence ID" value="CEF63438.1"/>
    <property type="molecule type" value="Genomic_DNA"/>
</dbReference>
<reference evidence="3 4" key="1">
    <citation type="submission" date="2014-09" db="EMBL/GenBank/DDBJ databases">
        <authorList>
            <person name="Martin A.A."/>
        </authorList>
    </citation>
    <scope>NUCLEOTIDE SEQUENCE</scope>
    <source>
        <strain evidence="4">ED321</strain>
        <strain evidence="3">ED321 Heterogonic</strain>
    </source>
</reference>
<evidence type="ECO:0000313" key="6">
    <source>
        <dbReference type="WormBase" id="SRAE_1000170000"/>
    </source>
</evidence>
<gene>
    <name evidence="3 5 6" type="ORF">SRAE_1000170000</name>
</gene>
<feature type="chain" id="PRO_5015031335" evidence="2">
    <location>
        <begin position="19"/>
        <end position="278"/>
    </location>
</feature>
<proteinExistence type="predicted"/>
<dbReference type="eggNOG" id="ENOG502S37G">
    <property type="taxonomic scope" value="Eukaryota"/>
</dbReference>
<keyword evidence="4" id="KW-1185">Reference proteome</keyword>
<evidence type="ECO:0000256" key="2">
    <source>
        <dbReference type="SAM" id="SignalP"/>
    </source>
</evidence>
<organism evidence="3">
    <name type="scientific">Strongyloides ratti</name>
    <name type="common">Parasitic roundworm</name>
    <dbReference type="NCBI Taxonomy" id="34506"/>
    <lineage>
        <taxon>Eukaryota</taxon>
        <taxon>Metazoa</taxon>
        <taxon>Ecdysozoa</taxon>
        <taxon>Nematoda</taxon>
        <taxon>Chromadorea</taxon>
        <taxon>Rhabditida</taxon>
        <taxon>Tylenchina</taxon>
        <taxon>Panagrolaimomorpha</taxon>
        <taxon>Strongyloidoidea</taxon>
        <taxon>Strongyloididae</taxon>
        <taxon>Strongyloides</taxon>
    </lineage>
</organism>